<protein>
    <recommendedName>
        <fullName evidence="7">Calmodulin</fullName>
    </recommendedName>
</protein>
<name>A0A1V9ZUL2_ACHHY</name>
<evidence type="ECO:0000313" key="5">
    <source>
        <dbReference type="EMBL" id="OQS01716.1"/>
    </source>
</evidence>
<evidence type="ECO:0008006" key="7">
    <source>
        <dbReference type="Google" id="ProtNLM"/>
    </source>
</evidence>
<feature type="domain" description="C2" evidence="4">
    <location>
        <begin position="669"/>
        <end position="796"/>
    </location>
</feature>
<evidence type="ECO:0000313" key="6">
    <source>
        <dbReference type="Proteomes" id="UP000243579"/>
    </source>
</evidence>
<comment type="caution">
    <text evidence="5">The sequence shown here is derived from an EMBL/GenBank/DDBJ whole genome shotgun (WGS) entry which is preliminary data.</text>
</comment>
<dbReference type="EMBL" id="JNBR01000002">
    <property type="protein sequence ID" value="OQS01716.1"/>
    <property type="molecule type" value="Genomic_DNA"/>
</dbReference>
<dbReference type="SMART" id="SM00233">
    <property type="entry name" value="PH"/>
    <property type="match status" value="2"/>
</dbReference>
<dbReference type="PROSITE" id="PS50004">
    <property type="entry name" value="C2"/>
    <property type="match status" value="5"/>
</dbReference>
<dbReference type="GO" id="GO:0016020">
    <property type="term" value="C:membrane"/>
    <property type="evidence" value="ECO:0007669"/>
    <property type="project" value="TreeGrafter"/>
</dbReference>
<feature type="domain" description="PH" evidence="3">
    <location>
        <begin position="10"/>
        <end position="110"/>
    </location>
</feature>
<dbReference type="Pfam" id="PF00169">
    <property type="entry name" value="PH"/>
    <property type="match status" value="1"/>
</dbReference>
<dbReference type="Proteomes" id="UP000243579">
    <property type="component" value="Unassembled WGS sequence"/>
</dbReference>
<dbReference type="STRING" id="1202772.A0A1V9ZUL2"/>
<dbReference type="Gene3D" id="1.10.10.10">
    <property type="entry name" value="Winged helix-like DNA-binding domain superfamily/Winged helix DNA-binding domain"/>
    <property type="match status" value="1"/>
</dbReference>
<dbReference type="Gene3D" id="2.30.29.30">
    <property type="entry name" value="Pleckstrin-homology domain (PH domain)/Phosphotyrosine-binding domain (PTB)"/>
    <property type="match status" value="1"/>
</dbReference>
<dbReference type="CDD" id="cd00821">
    <property type="entry name" value="PH"/>
    <property type="match status" value="1"/>
</dbReference>
<dbReference type="Gene3D" id="2.60.40.150">
    <property type="entry name" value="C2 domain"/>
    <property type="match status" value="5"/>
</dbReference>
<dbReference type="SMART" id="SM00239">
    <property type="entry name" value="C2"/>
    <property type="match status" value="7"/>
</dbReference>
<dbReference type="PANTHER" id="PTHR45911">
    <property type="entry name" value="C2 DOMAIN-CONTAINING PROTEIN"/>
    <property type="match status" value="1"/>
</dbReference>
<dbReference type="Pfam" id="PF00168">
    <property type="entry name" value="C2"/>
    <property type="match status" value="5"/>
</dbReference>
<dbReference type="InterPro" id="IPR011993">
    <property type="entry name" value="PH-like_dom_sf"/>
</dbReference>
<feature type="domain" description="C2" evidence="4">
    <location>
        <begin position="2148"/>
        <end position="2280"/>
    </location>
</feature>
<keyword evidence="2" id="KW-0106">Calcium</keyword>
<gene>
    <name evidence="5" type="ORF">ACHHYP_00332</name>
</gene>
<sequence length="4963" mass="552333">MASLPAHGTIILKEGYLMKRSAPGKVIVNWRRRYFRLQPGELLYFESPQEVAPRRRIPLGLDSTVTLTNDQGYSMCFALKSTTTADTFYVQAATETEKKAWVDAIFDVIRKAKDVLQQPEAVLPSNVHLNVRVVGARGLIAADTRGTSDSYCVVTLVDKGGHLIKETQKQTKTNKNDLSPVWNYDAVFGDVSSRKSVETDSVVKKIDLSLVDEIRFDLFDKDTYTKDECIGIVSVPMGFFKMSVASATSSETIDHWFQIAPPPQGSRPTTNLLNIGQNEKILNERDHGELHLVMSLSGEKLPDFFRSLERGHQSPKKELIANNFDETDNRLEVAVLAARGLVYVDPKENTVVTAINPMAEIHVLDIHKRMLHGETYRTGVQFRTTTPTFTDAFFVCGRHSQIDQAGFVKVTLLHAERGDKFIPFGSVSIDLNEVSAYKLSKWYPLESLHMSEEAKPPVGEVHLQLCLIGESRGEKFQKEATKRLDNAQFQLLLAERSLDGAKIACAEQGYQVRHPNFYGVNGYLHAAHAQLVQANKRHQTPDHVFQNRGSIEGYALLDIAVVGVYTATAAERPPTSGTYAKLEVEPAAAIIAGKKISKPYLVHKAKVSPKRKKSPTHRVLQHPEEHDGRRWLCAAVDRQVELNGGMVRQAIWGKKPLTAEVSPSRQRLGKNEQRLEKEYVMEADRPYLRVRVVSGHNLMAGDMNGYSDPYCTMFLTDTHDVPYKKEKKKTAVVSKTLNPVWQREEFTLGYEIDLNDAKTLLVHVKDHNNIGHATPLGRVEVPLQDLCQGSATTTSIASVAMTKRYPLVPEPWMKQDRVDLGELCLETEVIGNATVLANLLVRQNQLAAGLLSFHSSHSLTASGGDALAAAPASDLASMDDEETVFTPGQHIRTTSTPGNNPQWPGDRFQLQLAYPALLSDSVAKVAYRNEGFEYDVRVTVLCGRNMLNCDRNSESDPFFTIYPVWPSGEVVHAAKQQSLTVYESRNPVWPQKAFVFGQTFDVTKISHLAIHFYDRDWGDLDTTLLKRLGDDGEVDNSVWLPRHLLHKITHAGDVDRSGALDMLEFDQKVLAFRRCGDGGNYFPGRVRHYTPFPVDAYLVLFEDELDSIAIVKKLLSYDAKGEIMHVRGDGTVDVQLVGEKQTYVSRVPIRLLSPVKAFTAETDATLAKKKASTIGPGKRHSKWAKVELHVLSLSEIRLPETANAAVIVTLLSIPEAPSAVVNALGEIVEVTETTGPGKNKNQAAEAGAKAWNYTVPTAKNAALASVAPLTLEGPMLEAAAAILLRVVDQGSAAAPKIGMPVLAMAKIDIQGLVAGEPHQHLKLFPEKKHKFDTFYGALHARAVVTPHPVDDDVIDATPTFAVDDHKKGLHEWYEDVLRKEAETASLSLRSLLDPGNHVDLSYIARRRGLRAALSARQNRQVDNFGFALNAVYRHLLSVLREIALFDEYEGLTHEDQRKFSAVHTVSAQPDSDWLYRRVNDLAVHVRKKIVVDLEMHLLDLAGCKAKDLPPIPDADATLDAWLQARAARYAVLDNLGDFLPKERGFVLKYSACFTGAGLISWILRLPAVLWKDKWVDVAVNEVVEAEALLDWESPTLLTNTEAIQAPESREHALVWLKALFDAGFLESVSDKRDFADADDRFYRVHHLEHERLHQDRKDSTFPLDLVREVDCQTKSNGELFCKRLTDHAAGFLGTQSTVSTLLGSATSTVEAVTNMKLPHLSLPNVSTTLGLSSKTLWDWKYCLFVPGTKTDRKYLYMYDSVHATNASVVIDLSGAQTIVTYSNAKVVGEDCFEIRHPAYFAPDAVTNKLVKLSDADVSAVFASDVSQSIVLKATDSQVWMQALLMAGVKVTLEKRQKVLFQRLNSAVLEAKCIKENVPFSASDLEGSFQHLINRVFGHDKASQQSSDKKIKELRARIRSELKKASAEKEPVTAKYGRSGVFDPPPTDARQFSRGYEYAARICAIRTPFTDASYPFKALYKVEAAPARMKELLTKYKIRTRAAWAEAPKAVRDLFLLYDVEYHHKNETIIEKNLLREDFRTQDGDLDPLKVHDKCVDLNVVFKPHDLEGCVSLFTDYANGETPMGRVRIQLQSLSDQRELDWWLKLTPERGMLQRRELGAIRVRVEMRKHDRKTVMASLSLPPPLVAKVEALVATPLQVRPKAPIRSVLHVEIIEGRKLIVADIRTSDPYVQLYLVGTKNGKEVEIACGKTDTIPSTLNPKWTNQGFTLGKADDLRLDDKKALILRVFDHDTLSSNDPMGCLRLEFDKDHMGYIRRLKLHHAGPGGKETPTWLALDEAGCVDVFERLLRDTRAGQPAWAKARGNSDDDGVLGRLRFRLKLTQHDFTEADTPIAQLAPSASPLKPRVTPLVANAAHTNLTRHGLVVTVDNISLPEPKKGKPAPAPAPEADAVISGLSLAFAPRSREGHLVSYDLHGEQSTHDNKRTVHELVNEPLVLGFSYDIGRVASYDIVLHNAEKGVSFVGSLPISTTMAETRVDVECANRDPKDKLTSVVLCIHASYVGLHRAEYVQRVLSETYQYAGLEFDPRAAGSLGETAEDFLWETCHVAVSPGQNVSGLLFAQLERLYRSLRLHWQRTPKLLFFLLHHELLRGKGRLPYAQCVPLDNVLLRWSAVLSAIAEAKSQLTGRLHGELTPRLITTLSTLCDWSGATEDVVATTVRDMPRLLTVLHVGDRVHAYVPGSSALVLGSPVDVDCDGVFYAGRIATLYSDGHADVMFLPSATPSPLIREGDSVYIFRVAGTWETQRSGRVAELKATDDGFTYRVVFPDESETWLQRSVLVAYASRLRLATLHPPLLVNTCVRVVHNEANRAARVQRAHGNATYDVVFLEGSGPPSATVPRADVLTPPTHLCRGTVTHVCQAEDGLPSYDLVLENANVVAKVPREGLRLEALRLCTDDMHVCAAFIHDLACGSGPLAATLKGLWGHLSVIQTYLELPEAIASVGVRDPLTGAATPLVARSDAPKFHDQYHGYVLGPQWSEGDKIKTASLQRMKPKDLPLKRLVSVVLAPVPYMVIQGIVTIVGADTVAFRAAMEQRTSMVLSEETRRLVGSWVHASLPIDAAPTTVTITTISNRLSGKPVKDVVLSDAGTLQATYESTGKTLKDVPMANLELRVGFEVRLRLPEGTDSPMADAAGAVLEDANRVVAGLHAQTLVAFSSSGELVWSSDSDDVMAAPTEQVLRVKVTNQLLTGPPEVSWALSPLQDVRLVVSTDAGKQVDVTLSVAQLQEECRLRHELLPRYAATVVQPPSKETNTVGVRFADAKDGGGITTVDMADVALDTLHVQIVKAHDLHTTISTRKGSVGDYMDEDIHVRAYVVTTDIPSNAGGKNKVGLTVNADGAVVKDLTGTEYPKLTDSLRSTHVVGHKPNVDWAAAKKLKKFSFGQPKLPLDYVTKLVLEVVSTGYGSPITGQNTTSGTCIGYATIDIATLPKHERETTVALFRKGFPEDHEPRGSLAVRLHRETTVDTGATVMVRRASSDKWVLCQHELVLRSLRYKTKHAERGLVDKLAAELLPASKPVEQEGEVQKLLQLVRLQEAQKGFTARARTVVGIAKTADLALPAPAPMTLSQIQMKDLVAASKATAEAVAELLAAKGASLNRRKKWSADYVDEVPSDTEHVAQELRSPFEVVTDRLRATLLKLHYVSANKLIPQLDAMAAMSVATDVSVQEAEKILTFFEDEVDDLDEDDAAAFALLDKKTRVAKLTQFLDHLLRAYVRISVLLDHDARGGATRASDELVGVAIIPLLDLIDQREHNRQYQLHLDHKSAAGLERYVKKSFVHVKSKLAFSEVSLLECAIALLKEYKKTYIETFEAARRRVTAAVVPAQRRRWQTLVEYLERLKVQSVGKMHWEETPALLEHVWDIFLSHRRQFPSHLVAFTPEIVKYREAVVKVHSRWVNLQPKLEELLRIQSLPTIDATRTPTLLAEVAAEVEGLDILRRNAWHEVEGKWLSLLEVLEKLVGMQESNKLHLGLAPQLLKFVSDHCSKGLNPRHAEAVATVQFRWIALTKHDGPINELRLMETHGLHWRRTYDLLRLLDEQCEGFSDIDAKALAAVRARWTQVETWLHDFVEMQRSQKVHCQQTPYALRKFLLIRDHLMVRSKSTAVTHDQEQVEGMLEWYAHEESKRELIRLPHHRIKTDRDRDDWLMFSDHGRDSRLLITKQDMLMNPENVRAALIDRGVLPASMAVHDLERIHVSTGQWPTVVLDEIEAIEAAVDKDLPLENPERVVELHRVLEDIGKGDLLWKVKHCVNLNKELAVPENMNDLLFECQRRGLATTELEALLKGLATTLQKEELVRRNIPVPANASYEKVCGILVAHQVSEVPLPTKISEVQEALVARHLDKKGDAVYRRGVRVNTVAIGTLGSGSASLGIVDSHIETLRKQLLMEAMRKRNSLIKTFPVPSPALLEETADVLELDMSGDHNVLVDRFHDWLVHETYTIKLASYAAMDRCARALVGVVRDVVLTKEDMALGLQKYTNTRLPPQAFTRDELVGAARAGLINQPQEKLLALCATGTNAAAMAYYAALRTTAIVYQERSAFTARLTAGTTFGVVDAMPMEVPRDVLNATALPQDRSKLTLGYVIVDWLLGNDDTPVELRSSKSKYYIQRLQWVSAAFTIRDRWWQLGIGWCDKATDVGVGVKVLLDNLILMAGENKMHMLDAERLLKEINEKCYALRPRENDALDNILFRFNENMGYLEELVTHAERCINNRKLHSERTPELLHLIQQHCVAPKGLSTRHQEAYRVVTAHWLPHGRQLEELVQMHKDGTFSIHRTPEILEEMAHHTEGLAGTKEAVQPVEEAENNDAFATAQLTEWRKGRRKSVLNETKPGLTVDAPEAVAPIATEEEPWKPLSPINKPKANVSPFKRSVTWNFGDTPVKDEASRPASDLPILQLQLKPAPIQKKKSIPEEVCDILRSPTKWFETPKQKPARIPPQLFYPLQVARDDHV</sequence>
<dbReference type="InterPro" id="IPR036388">
    <property type="entry name" value="WH-like_DNA-bd_sf"/>
</dbReference>
<feature type="domain" description="C2" evidence="4">
    <location>
        <begin position="917"/>
        <end position="1044"/>
    </location>
</feature>
<evidence type="ECO:0000256" key="2">
    <source>
        <dbReference type="ARBA" id="ARBA00022837"/>
    </source>
</evidence>
<dbReference type="InterPro" id="IPR000008">
    <property type="entry name" value="C2_dom"/>
</dbReference>
<evidence type="ECO:0000259" key="4">
    <source>
        <dbReference type="PROSITE" id="PS50004"/>
    </source>
</evidence>
<dbReference type="GO" id="GO:0005509">
    <property type="term" value="F:calcium ion binding"/>
    <property type="evidence" value="ECO:0007669"/>
    <property type="project" value="TreeGrafter"/>
</dbReference>
<evidence type="ECO:0000256" key="1">
    <source>
        <dbReference type="ARBA" id="ARBA00022723"/>
    </source>
</evidence>
<dbReference type="CDD" id="cd00030">
    <property type="entry name" value="C2"/>
    <property type="match status" value="5"/>
</dbReference>
<keyword evidence="1" id="KW-0479">Metal-binding</keyword>
<organism evidence="5 6">
    <name type="scientific">Achlya hypogyna</name>
    <name type="common">Oomycete</name>
    <name type="synonym">Protoachlya hypogyna</name>
    <dbReference type="NCBI Taxonomy" id="1202772"/>
    <lineage>
        <taxon>Eukaryota</taxon>
        <taxon>Sar</taxon>
        <taxon>Stramenopiles</taxon>
        <taxon>Oomycota</taxon>
        <taxon>Saprolegniomycetes</taxon>
        <taxon>Saprolegniales</taxon>
        <taxon>Achlyaceae</taxon>
        <taxon>Achlya</taxon>
    </lineage>
</organism>
<dbReference type="OrthoDB" id="270970at2759"/>
<dbReference type="PROSITE" id="PS50003">
    <property type="entry name" value="PH_DOMAIN"/>
    <property type="match status" value="1"/>
</dbReference>
<dbReference type="PANTHER" id="PTHR45911:SF4">
    <property type="entry name" value="MULTIPLE C2 AND TRANSMEMBRANE DOMAIN-CONTAINING PROTEIN"/>
    <property type="match status" value="1"/>
</dbReference>
<dbReference type="InterPro" id="IPR001849">
    <property type="entry name" value="PH_domain"/>
</dbReference>
<evidence type="ECO:0000259" key="3">
    <source>
        <dbReference type="PROSITE" id="PS50003"/>
    </source>
</evidence>
<dbReference type="InterPro" id="IPR035892">
    <property type="entry name" value="C2_domain_sf"/>
</dbReference>
<accession>A0A1V9ZUL2</accession>
<feature type="domain" description="C2" evidence="4">
    <location>
        <begin position="110"/>
        <end position="257"/>
    </location>
</feature>
<reference evidence="5 6" key="1">
    <citation type="journal article" date="2014" name="Genome Biol. Evol.">
        <title>The secreted proteins of Achlya hypogyna and Thraustotheca clavata identify the ancestral oomycete secretome and reveal gene acquisitions by horizontal gene transfer.</title>
        <authorList>
            <person name="Misner I."/>
            <person name="Blouin N."/>
            <person name="Leonard G."/>
            <person name="Richards T.A."/>
            <person name="Lane C.E."/>
        </authorList>
    </citation>
    <scope>NUCLEOTIDE SEQUENCE [LARGE SCALE GENOMIC DNA]</scope>
    <source>
        <strain evidence="5 6">ATCC 48635</strain>
    </source>
</reference>
<feature type="domain" description="C2" evidence="4">
    <location>
        <begin position="314"/>
        <end position="443"/>
    </location>
</feature>
<keyword evidence="6" id="KW-1185">Reference proteome</keyword>
<dbReference type="SUPFAM" id="SSF49562">
    <property type="entry name" value="C2 domain (Calcium/lipid-binding domain, CaLB)"/>
    <property type="match status" value="5"/>
</dbReference>
<proteinExistence type="predicted"/>
<dbReference type="SUPFAM" id="SSF50729">
    <property type="entry name" value="PH domain-like"/>
    <property type="match status" value="1"/>
</dbReference>
<dbReference type="PROSITE" id="PS00018">
    <property type="entry name" value="EF_HAND_1"/>
    <property type="match status" value="1"/>
</dbReference>
<dbReference type="InterPro" id="IPR018247">
    <property type="entry name" value="EF_Hand_1_Ca_BS"/>
</dbReference>